<evidence type="ECO:0000256" key="4">
    <source>
        <dbReference type="ARBA" id="ARBA00022970"/>
    </source>
</evidence>
<name>A0A841Q5S8_9BACI</name>
<evidence type="ECO:0000313" key="7">
    <source>
        <dbReference type="Proteomes" id="UP000581688"/>
    </source>
</evidence>
<feature type="domain" description="Leucine-binding protein" evidence="5">
    <location>
        <begin position="36"/>
        <end position="376"/>
    </location>
</feature>
<comment type="caution">
    <text evidence="6">The sequence shown here is derived from an EMBL/GenBank/DDBJ whole genome shotgun (WGS) entry which is preliminary data.</text>
</comment>
<comment type="similarity">
    <text evidence="1">Belongs to the leucine-binding protein family.</text>
</comment>
<keyword evidence="4" id="KW-0029">Amino-acid transport</keyword>
<dbReference type="PANTHER" id="PTHR30483:SF6">
    <property type="entry name" value="PERIPLASMIC BINDING PROTEIN OF ABC TRANSPORTER FOR NATURAL AMINO ACIDS"/>
    <property type="match status" value="1"/>
</dbReference>
<keyword evidence="3" id="KW-0732">Signal</keyword>
<dbReference type="InterPro" id="IPR028081">
    <property type="entry name" value="Leu-bd"/>
</dbReference>
<dbReference type="EMBL" id="JACHGH010000005">
    <property type="protein sequence ID" value="MBB6453713.1"/>
    <property type="molecule type" value="Genomic_DNA"/>
</dbReference>
<dbReference type="InterPro" id="IPR000709">
    <property type="entry name" value="Leu_Ile_Val-bd"/>
</dbReference>
<reference evidence="6 7" key="1">
    <citation type="submission" date="2020-08" db="EMBL/GenBank/DDBJ databases">
        <title>Genomic Encyclopedia of Type Strains, Phase IV (KMG-IV): sequencing the most valuable type-strain genomes for metagenomic binning, comparative biology and taxonomic classification.</title>
        <authorList>
            <person name="Goeker M."/>
        </authorList>
    </citation>
    <scope>NUCLEOTIDE SEQUENCE [LARGE SCALE GENOMIC DNA]</scope>
    <source>
        <strain evidence="6 7">DSM 19612</strain>
    </source>
</reference>
<dbReference type="SUPFAM" id="SSF53822">
    <property type="entry name" value="Periplasmic binding protein-like I"/>
    <property type="match status" value="1"/>
</dbReference>
<dbReference type="PROSITE" id="PS51257">
    <property type="entry name" value="PROKAR_LIPOPROTEIN"/>
    <property type="match status" value="1"/>
</dbReference>
<accession>A0A841Q5S8</accession>
<dbReference type="InterPro" id="IPR028082">
    <property type="entry name" value="Peripla_BP_I"/>
</dbReference>
<proteinExistence type="inferred from homology"/>
<dbReference type="Gene3D" id="3.40.50.2300">
    <property type="match status" value="2"/>
</dbReference>
<dbReference type="GO" id="GO:0006865">
    <property type="term" value="P:amino acid transport"/>
    <property type="evidence" value="ECO:0007669"/>
    <property type="project" value="UniProtKB-KW"/>
</dbReference>
<dbReference type="Pfam" id="PF13458">
    <property type="entry name" value="Peripla_BP_6"/>
    <property type="match status" value="1"/>
</dbReference>
<evidence type="ECO:0000313" key="6">
    <source>
        <dbReference type="EMBL" id="MBB6453713.1"/>
    </source>
</evidence>
<evidence type="ECO:0000256" key="1">
    <source>
        <dbReference type="ARBA" id="ARBA00010062"/>
    </source>
</evidence>
<sequence>MRKLKIFSLILVLSFGLLLVGCNSSSTQGSSGADDPIKVGYIGALSGGSSTMGVPGKNGIQLAVDEINADGGINGRQIELIAADDKADPATSATQAQKLINEDEVVAILGGPNSGTVKANSEVIAQYGVPELITIAMNDTLIDPNSATFPTTFRMTEDNSYDIRALAEFLIGEGHQNIGVIADNTAYGQSGTESIKKILEEKGLNVEIAVDHPVGAKDLTAQTLKLREANVDAVYVFSLGPEGALFMKTLKQIDWKVPVVGGRGLNMKAFVDLAGDAADGMILPTVINPNKPEAKEFIEKYDEKYNDDPTHVYSSLGYDSMYLLAAALKKSDGEGGDALIEALESLKDIPTVTGGMDHTASFTDDKHNAVNENYIIFNQVKNGAFEFYTDEVESGWE</sequence>
<evidence type="ECO:0000256" key="2">
    <source>
        <dbReference type="ARBA" id="ARBA00022448"/>
    </source>
</evidence>
<dbReference type="InterPro" id="IPR051010">
    <property type="entry name" value="BCAA_transport"/>
</dbReference>
<gene>
    <name evidence="6" type="ORF">HNQ94_002162</name>
</gene>
<evidence type="ECO:0000256" key="3">
    <source>
        <dbReference type="ARBA" id="ARBA00022729"/>
    </source>
</evidence>
<dbReference type="RefSeq" id="WP_174495941.1">
    <property type="nucleotide sequence ID" value="NZ_CADDWK010000005.1"/>
</dbReference>
<organism evidence="6 7">
    <name type="scientific">Salirhabdus euzebyi</name>
    <dbReference type="NCBI Taxonomy" id="394506"/>
    <lineage>
        <taxon>Bacteria</taxon>
        <taxon>Bacillati</taxon>
        <taxon>Bacillota</taxon>
        <taxon>Bacilli</taxon>
        <taxon>Bacillales</taxon>
        <taxon>Bacillaceae</taxon>
        <taxon>Salirhabdus</taxon>
    </lineage>
</organism>
<protein>
    <submittedName>
        <fullName evidence="6">Branched-chain amino acid transport system substrate-binding protein</fullName>
    </submittedName>
</protein>
<dbReference type="Proteomes" id="UP000581688">
    <property type="component" value="Unassembled WGS sequence"/>
</dbReference>
<evidence type="ECO:0000259" key="5">
    <source>
        <dbReference type="Pfam" id="PF13458"/>
    </source>
</evidence>
<dbReference type="AlphaFoldDB" id="A0A841Q5S8"/>
<keyword evidence="7" id="KW-1185">Reference proteome</keyword>
<keyword evidence="2" id="KW-0813">Transport</keyword>
<dbReference type="PRINTS" id="PR00337">
    <property type="entry name" value="LEUILEVALBP"/>
</dbReference>
<dbReference type="PANTHER" id="PTHR30483">
    <property type="entry name" value="LEUCINE-SPECIFIC-BINDING PROTEIN"/>
    <property type="match status" value="1"/>
</dbReference>